<keyword evidence="2" id="KW-0808">Transferase</keyword>
<evidence type="ECO:0000313" key="3">
    <source>
        <dbReference type="Proteomes" id="UP001262410"/>
    </source>
</evidence>
<dbReference type="Pfam" id="PF00480">
    <property type="entry name" value="ROK"/>
    <property type="match status" value="1"/>
</dbReference>
<dbReference type="SUPFAM" id="SSF46785">
    <property type="entry name" value="Winged helix' DNA-binding domain"/>
    <property type="match status" value="1"/>
</dbReference>
<evidence type="ECO:0000313" key="2">
    <source>
        <dbReference type="EMBL" id="MDR6293215.1"/>
    </source>
</evidence>
<dbReference type="Gene3D" id="3.30.420.40">
    <property type="match status" value="2"/>
</dbReference>
<dbReference type="RefSeq" id="WP_309799988.1">
    <property type="nucleotide sequence ID" value="NZ_JAVDPW010000011.1"/>
</dbReference>
<dbReference type="Gene3D" id="1.10.10.10">
    <property type="entry name" value="Winged helix-like DNA-binding domain superfamily/Winged helix DNA-binding domain"/>
    <property type="match status" value="1"/>
</dbReference>
<keyword evidence="3" id="KW-1185">Reference proteome</keyword>
<comment type="caution">
    <text evidence="2">The sequence shown here is derived from an EMBL/GenBank/DDBJ whole genome shotgun (WGS) entry which is preliminary data.</text>
</comment>
<evidence type="ECO:0000256" key="1">
    <source>
        <dbReference type="ARBA" id="ARBA00006479"/>
    </source>
</evidence>
<dbReference type="GO" id="GO:0016301">
    <property type="term" value="F:kinase activity"/>
    <property type="evidence" value="ECO:0007669"/>
    <property type="project" value="UniProtKB-KW"/>
</dbReference>
<protein>
    <submittedName>
        <fullName evidence="2">NBD/HSP70 family sugar kinase</fullName>
    </submittedName>
</protein>
<keyword evidence="2" id="KW-0418">Kinase</keyword>
<dbReference type="Proteomes" id="UP001262410">
    <property type="component" value="Unassembled WGS sequence"/>
</dbReference>
<accession>A0ABU1JX77</accession>
<dbReference type="PANTHER" id="PTHR18964">
    <property type="entry name" value="ROK (REPRESSOR, ORF, KINASE) FAMILY"/>
    <property type="match status" value="1"/>
</dbReference>
<dbReference type="InterPro" id="IPR036388">
    <property type="entry name" value="WH-like_DNA-bd_sf"/>
</dbReference>
<dbReference type="PANTHER" id="PTHR18964:SF149">
    <property type="entry name" value="BIFUNCTIONAL UDP-N-ACETYLGLUCOSAMINE 2-EPIMERASE_N-ACETYLMANNOSAMINE KINASE"/>
    <property type="match status" value="1"/>
</dbReference>
<comment type="similarity">
    <text evidence="1">Belongs to the ROK (NagC/XylR) family.</text>
</comment>
<reference evidence="2 3" key="1">
    <citation type="submission" date="2023-07" db="EMBL/GenBank/DDBJ databases">
        <title>Sorghum-associated microbial communities from plants grown in Nebraska, USA.</title>
        <authorList>
            <person name="Schachtman D."/>
        </authorList>
    </citation>
    <scope>NUCLEOTIDE SEQUENCE [LARGE SCALE GENOMIC DNA]</scope>
    <source>
        <strain evidence="2 3">584</strain>
    </source>
</reference>
<dbReference type="InterPro" id="IPR043129">
    <property type="entry name" value="ATPase_NBD"/>
</dbReference>
<organism evidence="2 3">
    <name type="scientific">Inquilinus ginsengisoli</name>
    <dbReference type="NCBI Taxonomy" id="363840"/>
    <lineage>
        <taxon>Bacteria</taxon>
        <taxon>Pseudomonadati</taxon>
        <taxon>Pseudomonadota</taxon>
        <taxon>Alphaproteobacteria</taxon>
        <taxon>Rhodospirillales</taxon>
        <taxon>Rhodospirillaceae</taxon>
        <taxon>Inquilinus</taxon>
    </lineage>
</organism>
<gene>
    <name evidence="2" type="ORF">E9232_005765</name>
</gene>
<dbReference type="EMBL" id="JAVDPW010000011">
    <property type="protein sequence ID" value="MDR6293215.1"/>
    <property type="molecule type" value="Genomic_DNA"/>
</dbReference>
<name>A0ABU1JX77_9PROT</name>
<dbReference type="InterPro" id="IPR036390">
    <property type="entry name" value="WH_DNA-bd_sf"/>
</dbReference>
<sequence>MAIGNNSGKTRSYNRRVVLETVRLQGTVSRTEIARRTALTTQAVSNITAALLAEGLLRDAGRRRSGRGQPPIEYEVNPDGGFTIGVEIGPRFQQSVLVNLAGRVLASRTSAVDDPTPAGIGPCLRREIDALLESAGVARAAILGAGVVMPGPFGIEGLSSVGPTAVPGWLAIDAAAFLGEALGMPVLVENDATAAAVGERLHGVARELRDFCLVHFGTGIGLGLVLGGQPYTGAFGNAGELGHVTVEPRGRPCPCGGQGCLECYASLHSLAEQLGGAADVDALIRDGDPRFNAWIDIAAEKLLIMVGILENLFDPEAIVFGGRLPDAVLDRLIARIGPLPNTVSHRSGRSVPRLLRGTTGGLTPALGAAALPVFETLTPDFGAVIRARDTGGSSHARR</sequence>
<dbReference type="SUPFAM" id="SSF53067">
    <property type="entry name" value="Actin-like ATPase domain"/>
    <property type="match status" value="1"/>
</dbReference>
<dbReference type="InterPro" id="IPR000600">
    <property type="entry name" value="ROK"/>
</dbReference>
<proteinExistence type="inferred from homology"/>